<dbReference type="RefSeq" id="WP_123324640.1">
    <property type="nucleotide sequence ID" value="NZ_JBHRSX010000093.1"/>
</dbReference>
<evidence type="ECO:0000259" key="6">
    <source>
        <dbReference type="Pfam" id="PF14464"/>
    </source>
</evidence>
<accession>A0ABV7K2C5</accession>
<evidence type="ECO:0000256" key="1">
    <source>
        <dbReference type="ARBA" id="ARBA00022670"/>
    </source>
</evidence>
<evidence type="ECO:0000256" key="3">
    <source>
        <dbReference type="ARBA" id="ARBA00022801"/>
    </source>
</evidence>
<gene>
    <name evidence="7" type="ORF">ACFOEW_16965</name>
</gene>
<evidence type="ECO:0000313" key="8">
    <source>
        <dbReference type="Proteomes" id="UP001595477"/>
    </source>
</evidence>
<keyword evidence="1" id="KW-0645">Protease</keyword>
<feature type="domain" description="JAB" evidence="6">
    <location>
        <begin position="34"/>
        <end position="142"/>
    </location>
</feature>
<keyword evidence="4" id="KW-0862">Zinc</keyword>
<dbReference type="SUPFAM" id="SSF102712">
    <property type="entry name" value="JAB1/MPN domain"/>
    <property type="match status" value="1"/>
</dbReference>
<evidence type="ECO:0000256" key="5">
    <source>
        <dbReference type="ARBA" id="ARBA00023049"/>
    </source>
</evidence>
<keyword evidence="2" id="KW-0479">Metal-binding</keyword>
<sequence length="161" mass="18769">MRDCIFTLPNGRFLVVPSNLIRTLEQYRQLQPSSKEQGGMLLGVFRADDEEQFSLENPPCIEVLSITEPCDQDHATRFRFVRQCEHHLNKMKKAAQMYKELVYIGEWHTHPEDNPSPSTIDLNSWQKAFKNKIAIVVIIGRVTNWWGLWMGDNIVQIKNLQ</sequence>
<dbReference type="Proteomes" id="UP001595477">
    <property type="component" value="Unassembled WGS sequence"/>
</dbReference>
<name>A0ABV7K2C5_9ALTE</name>
<dbReference type="Pfam" id="PF14464">
    <property type="entry name" value="Prok-JAB"/>
    <property type="match status" value="1"/>
</dbReference>
<organism evidence="7 8">
    <name type="scientific">Alteromonas oceani</name>
    <dbReference type="NCBI Taxonomy" id="2071609"/>
    <lineage>
        <taxon>Bacteria</taxon>
        <taxon>Pseudomonadati</taxon>
        <taxon>Pseudomonadota</taxon>
        <taxon>Gammaproteobacteria</taxon>
        <taxon>Alteromonadales</taxon>
        <taxon>Alteromonadaceae</taxon>
        <taxon>Alteromonas/Salinimonas group</taxon>
        <taxon>Alteromonas</taxon>
    </lineage>
</organism>
<keyword evidence="5" id="KW-0482">Metalloprotease</keyword>
<evidence type="ECO:0000256" key="4">
    <source>
        <dbReference type="ARBA" id="ARBA00022833"/>
    </source>
</evidence>
<evidence type="ECO:0000256" key="2">
    <source>
        <dbReference type="ARBA" id="ARBA00022723"/>
    </source>
</evidence>
<evidence type="ECO:0000313" key="7">
    <source>
        <dbReference type="EMBL" id="MFC3203503.1"/>
    </source>
</evidence>
<protein>
    <submittedName>
        <fullName evidence="7">Mov34/MPN/PAD-1 family protein</fullName>
    </submittedName>
</protein>
<proteinExistence type="predicted"/>
<comment type="caution">
    <text evidence="7">The sequence shown here is derived from an EMBL/GenBank/DDBJ whole genome shotgun (WGS) entry which is preliminary data.</text>
</comment>
<keyword evidence="8" id="KW-1185">Reference proteome</keyword>
<reference evidence="8" key="1">
    <citation type="journal article" date="2019" name="Int. J. Syst. Evol. Microbiol.">
        <title>The Global Catalogue of Microorganisms (GCM) 10K type strain sequencing project: providing services to taxonomists for standard genome sequencing and annotation.</title>
        <authorList>
            <consortium name="The Broad Institute Genomics Platform"/>
            <consortium name="The Broad Institute Genome Sequencing Center for Infectious Disease"/>
            <person name="Wu L."/>
            <person name="Ma J."/>
        </authorList>
    </citation>
    <scope>NUCLEOTIDE SEQUENCE [LARGE SCALE GENOMIC DNA]</scope>
    <source>
        <strain evidence="8">KCTC 52449</strain>
    </source>
</reference>
<keyword evidence="3" id="KW-0378">Hydrolase</keyword>
<dbReference type="Gene3D" id="3.40.140.10">
    <property type="entry name" value="Cytidine Deaminase, domain 2"/>
    <property type="match status" value="1"/>
</dbReference>
<dbReference type="InterPro" id="IPR028090">
    <property type="entry name" value="JAB_dom_prok"/>
</dbReference>
<dbReference type="EMBL" id="JBHRSX010000093">
    <property type="protein sequence ID" value="MFC3203503.1"/>
    <property type="molecule type" value="Genomic_DNA"/>
</dbReference>